<dbReference type="Proteomes" id="UP000001449">
    <property type="component" value="Chromosome 3"/>
</dbReference>
<dbReference type="GO" id="GO:0016020">
    <property type="term" value="C:membrane"/>
    <property type="evidence" value="ECO:0000318"/>
    <property type="project" value="GO_Central"/>
</dbReference>
<feature type="transmembrane region" description="Helical" evidence="7">
    <location>
        <begin position="33"/>
        <end position="51"/>
    </location>
</feature>
<dbReference type="InterPro" id="IPR020846">
    <property type="entry name" value="MFS_dom"/>
</dbReference>
<gene>
    <name evidence="9" type="ORF">THAPSDRAFT_261778</name>
</gene>
<dbReference type="eggNOG" id="ENOG502QTPT">
    <property type="taxonomic scope" value="Eukaryota"/>
</dbReference>
<dbReference type="RefSeq" id="XP_002288818.1">
    <property type="nucleotide sequence ID" value="XM_002288782.1"/>
</dbReference>
<feature type="domain" description="Major facilitator superfamily (MFS) profile" evidence="8">
    <location>
        <begin position="1"/>
        <end position="348"/>
    </location>
</feature>
<dbReference type="Pfam" id="PF07690">
    <property type="entry name" value="MFS_1"/>
    <property type="match status" value="1"/>
</dbReference>
<evidence type="ECO:0000256" key="3">
    <source>
        <dbReference type="ARBA" id="ARBA00022692"/>
    </source>
</evidence>
<evidence type="ECO:0000256" key="6">
    <source>
        <dbReference type="ARBA" id="ARBA00024338"/>
    </source>
</evidence>
<dbReference type="InParanoid" id="B8BXR7"/>
<feature type="non-terminal residue" evidence="9">
    <location>
        <position position="348"/>
    </location>
</feature>
<evidence type="ECO:0000259" key="8">
    <source>
        <dbReference type="PROSITE" id="PS50850"/>
    </source>
</evidence>
<dbReference type="GO" id="GO:0022857">
    <property type="term" value="F:transmembrane transporter activity"/>
    <property type="evidence" value="ECO:0000318"/>
    <property type="project" value="GO_Central"/>
</dbReference>
<dbReference type="PANTHER" id="PTHR23505">
    <property type="entry name" value="SPINSTER"/>
    <property type="match status" value="1"/>
</dbReference>
<evidence type="ECO:0000256" key="7">
    <source>
        <dbReference type="SAM" id="Phobius"/>
    </source>
</evidence>
<dbReference type="FunCoup" id="B8BXR7">
    <property type="interactions" value="6"/>
</dbReference>
<evidence type="ECO:0000313" key="10">
    <source>
        <dbReference type="Proteomes" id="UP000001449"/>
    </source>
</evidence>
<reference evidence="9 10" key="2">
    <citation type="journal article" date="2008" name="Nature">
        <title>The Phaeodactylum genome reveals the evolutionary history of diatom genomes.</title>
        <authorList>
            <person name="Bowler C."/>
            <person name="Allen A.E."/>
            <person name="Badger J.H."/>
            <person name="Grimwood J."/>
            <person name="Jabbari K."/>
            <person name="Kuo A."/>
            <person name="Maheswari U."/>
            <person name="Martens C."/>
            <person name="Maumus F."/>
            <person name="Otillar R.P."/>
            <person name="Rayko E."/>
            <person name="Salamov A."/>
            <person name="Vandepoele K."/>
            <person name="Beszteri B."/>
            <person name="Gruber A."/>
            <person name="Heijde M."/>
            <person name="Katinka M."/>
            <person name="Mock T."/>
            <person name="Valentin K."/>
            <person name="Verret F."/>
            <person name="Berges J.A."/>
            <person name="Brownlee C."/>
            <person name="Cadoret J.P."/>
            <person name="Chiovitti A."/>
            <person name="Choi C.J."/>
            <person name="Coesel S."/>
            <person name="De Martino A."/>
            <person name="Detter J.C."/>
            <person name="Durkin C."/>
            <person name="Falciatore A."/>
            <person name="Fournet J."/>
            <person name="Haruta M."/>
            <person name="Huysman M.J."/>
            <person name="Jenkins B.D."/>
            <person name="Jiroutova K."/>
            <person name="Jorgensen R.E."/>
            <person name="Joubert Y."/>
            <person name="Kaplan A."/>
            <person name="Kroger N."/>
            <person name="Kroth P.G."/>
            <person name="La Roche J."/>
            <person name="Lindquist E."/>
            <person name="Lommer M."/>
            <person name="Martin-Jezequel V."/>
            <person name="Lopez P.J."/>
            <person name="Lucas S."/>
            <person name="Mangogna M."/>
            <person name="McGinnis K."/>
            <person name="Medlin L.K."/>
            <person name="Montsant A."/>
            <person name="Oudot-Le Secq M.P."/>
            <person name="Napoli C."/>
            <person name="Obornik M."/>
            <person name="Parker M.S."/>
            <person name="Petit J.L."/>
            <person name="Porcel B.M."/>
            <person name="Poulsen N."/>
            <person name="Robison M."/>
            <person name="Rychlewski L."/>
            <person name="Rynearson T.A."/>
            <person name="Schmutz J."/>
            <person name="Shapiro H."/>
            <person name="Siaut M."/>
            <person name="Stanley M."/>
            <person name="Sussman M.R."/>
            <person name="Taylor A.R."/>
            <person name="Vardi A."/>
            <person name="von Dassow P."/>
            <person name="Vyverman W."/>
            <person name="Willis A."/>
            <person name="Wyrwicz L.S."/>
            <person name="Rokhsar D.S."/>
            <person name="Weissenbach J."/>
            <person name="Armbrust E.V."/>
            <person name="Green B.R."/>
            <person name="Van de Peer Y."/>
            <person name="Grigoriev I.V."/>
        </authorList>
    </citation>
    <scope>NUCLEOTIDE SEQUENCE [LARGE SCALE GENOMIC DNA]</scope>
    <source>
        <strain evidence="9 10">CCMP1335</strain>
    </source>
</reference>
<keyword evidence="5 7" id="KW-0472">Membrane</keyword>
<feature type="transmembrane region" description="Helical" evidence="7">
    <location>
        <begin position="63"/>
        <end position="82"/>
    </location>
</feature>
<comment type="similarity">
    <text evidence="6">Belongs to the major facilitator superfamily. Spinster (TC 2.A.1.49) family.</text>
</comment>
<evidence type="ECO:0000313" key="9">
    <source>
        <dbReference type="EMBL" id="EED94254.1"/>
    </source>
</evidence>
<dbReference type="InterPro" id="IPR044770">
    <property type="entry name" value="MFS_spinster-like"/>
</dbReference>
<dbReference type="EMBL" id="CM000640">
    <property type="protein sequence ID" value="EED94254.1"/>
    <property type="molecule type" value="Genomic_DNA"/>
</dbReference>
<reference evidence="9 10" key="1">
    <citation type="journal article" date="2004" name="Science">
        <title>The genome of the diatom Thalassiosira pseudonana: ecology, evolution, and metabolism.</title>
        <authorList>
            <person name="Armbrust E.V."/>
            <person name="Berges J.A."/>
            <person name="Bowler C."/>
            <person name="Green B.R."/>
            <person name="Martinez D."/>
            <person name="Putnam N.H."/>
            <person name="Zhou S."/>
            <person name="Allen A.E."/>
            <person name="Apt K.E."/>
            <person name="Bechner M."/>
            <person name="Brzezinski M.A."/>
            <person name="Chaal B.K."/>
            <person name="Chiovitti A."/>
            <person name="Davis A.K."/>
            <person name="Demarest M.S."/>
            <person name="Detter J.C."/>
            <person name="Glavina T."/>
            <person name="Goodstein D."/>
            <person name="Hadi M.Z."/>
            <person name="Hellsten U."/>
            <person name="Hildebrand M."/>
            <person name="Jenkins B.D."/>
            <person name="Jurka J."/>
            <person name="Kapitonov V.V."/>
            <person name="Kroger N."/>
            <person name="Lau W.W."/>
            <person name="Lane T.W."/>
            <person name="Larimer F.W."/>
            <person name="Lippmeier J.C."/>
            <person name="Lucas S."/>
            <person name="Medina M."/>
            <person name="Montsant A."/>
            <person name="Obornik M."/>
            <person name="Parker M.S."/>
            <person name="Palenik B."/>
            <person name="Pazour G.J."/>
            <person name="Richardson P.M."/>
            <person name="Rynearson T.A."/>
            <person name="Saito M.A."/>
            <person name="Schwartz D.C."/>
            <person name="Thamatrakoln K."/>
            <person name="Valentin K."/>
            <person name="Vardi A."/>
            <person name="Wilkerson F.P."/>
            <person name="Rokhsar D.S."/>
        </authorList>
    </citation>
    <scope>NUCLEOTIDE SEQUENCE [LARGE SCALE GENOMIC DNA]</scope>
    <source>
        <strain evidence="9 10">CCMP1335</strain>
    </source>
</reference>
<feature type="transmembrane region" description="Helical" evidence="7">
    <location>
        <begin position="190"/>
        <end position="211"/>
    </location>
</feature>
<keyword evidence="3 7" id="KW-0812">Transmembrane</keyword>
<dbReference type="HOGENOM" id="CLU_001265_5_12_1"/>
<dbReference type="InterPro" id="IPR011701">
    <property type="entry name" value="MFS"/>
</dbReference>
<feature type="transmembrane region" description="Helical" evidence="7">
    <location>
        <begin position="320"/>
        <end position="339"/>
    </location>
</feature>
<dbReference type="InterPro" id="IPR036259">
    <property type="entry name" value="MFS_trans_sf"/>
</dbReference>
<dbReference type="KEGG" id="tps:THAPSDRAFT_261778"/>
<keyword evidence="10" id="KW-1185">Reference proteome</keyword>
<organism evidence="9 10">
    <name type="scientific">Thalassiosira pseudonana</name>
    <name type="common">Marine diatom</name>
    <name type="synonym">Cyclotella nana</name>
    <dbReference type="NCBI Taxonomy" id="35128"/>
    <lineage>
        <taxon>Eukaryota</taxon>
        <taxon>Sar</taxon>
        <taxon>Stramenopiles</taxon>
        <taxon>Ochrophyta</taxon>
        <taxon>Bacillariophyta</taxon>
        <taxon>Coscinodiscophyceae</taxon>
        <taxon>Thalassiosirophycidae</taxon>
        <taxon>Thalassiosirales</taxon>
        <taxon>Thalassiosiraceae</taxon>
        <taxon>Thalassiosira</taxon>
    </lineage>
</organism>
<dbReference type="OMA" id="WFHETER"/>
<evidence type="ECO:0000256" key="4">
    <source>
        <dbReference type="ARBA" id="ARBA00022989"/>
    </source>
</evidence>
<sequence length="348" mass="37369">SRKTLVSITALVGGLAAIGTSVSVTYPQLLLSRFIGGACMSGSVPVVFSLLSDWFHETERNAASSFFTAMMGGGIIAGQVYAGCAGPTQGWRLSFYNSGIVTIVFAVLTMITVRDPIRGGKERVLRELMAMGKTYDRKLTLQTFIMAFTKNSSNCLLMLQGFTSNLPLGVMFVFMNDYLSQEKGLSVRDATLIVAVFGFGCAVGGIVGGYLGQQCSYMNRSYLPLFMSATTAFGIFPFLALLNDSSYDHASWLPCLYAFAGGCIACMPSVNVRPCIINVNPPEIRGASLTAANLIINAARGSGATFLTTGMTLWGVSRAYGFNVIVSTLIVCYMLYCYYSFSTAAMYS</sequence>
<dbReference type="GeneID" id="7448740"/>
<proteinExistence type="inferred from homology"/>
<dbReference type="PANTHER" id="PTHR23505:SF79">
    <property type="entry name" value="PROTEIN SPINSTER"/>
    <property type="match status" value="1"/>
</dbReference>
<evidence type="ECO:0000256" key="2">
    <source>
        <dbReference type="ARBA" id="ARBA00022448"/>
    </source>
</evidence>
<evidence type="ECO:0000256" key="5">
    <source>
        <dbReference type="ARBA" id="ARBA00023136"/>
    </source>
</evidence>
<feature type="non-terminal residue" evidence="9">
    <location>
        <position position="1"/>
    </location>
</feature>
<dbReference type="SUPFAM" id="SSF103473">
    <property type="entry name" value="MFS general substrate transporter"/>
    <property type="match status" value="1"/>
</dbReference>
<feature type="transmembrane region" description="Helical" evidence="7">
    <location>
        <begin position="94"/>
        <end position="113"/>
    </location>
</feature>
<feature type="transmembrane region" description="Helical" evidence="7">
    <location>
        <begin position="155"/>
        <end position="175"/>
    </location>
</feature>
<dbReference type="Gene3D" id="1.20.1250.20">
    <property type="entry name" value="MFS general substrate transporter like domains"/>
    <property type="match status" value="1"/>
</dbReference>
<name>B8BXR7_THAPS</name>
<keyword evidence="2" id="KW-0813">Transport</keyword>
<accession>B8BXR7</accession>
<dbReference type="AlphaFoldDB" id="B8BXR7"/>
<dbReference type="PaxDb" id="35128-Thaps261778"/>
<protein>
    <submittedName>
        <fullName evidence="9">Transporter belonging to the MFS superfamily</fullName>
    </submittedName>
</protein>
<evidence type="ECO:0000256" key="1">
    <source>
        <dbReference type="ARBA" id="ARBA00004141"/>
    </source>
</evidence>
<comment type="subcellular location">
    <subcellularLocation>
        <location evidence="1">Membrane</location>
        <topology evidence="1">Multi-pass membrane protein</topology>
    </subcellularLocation>
</comment>
<dbReference type="PROSITE" id="PS50850">
    <property type="entry name" value="MFS"/>
    <property type="match status" value="1"/>
</dbReference>
<feature type="transmembrane region" description="Helical" evidence="7">
    <location>
        <begin position="223"/>
        <end position="242"/>
    </location>
</feature>
<keyword evidence="4 7" id="KW-1133">Transmembrane helix</keyword>